<reference evidence="1 2" key="1">
    <citation type="submission" date="2016-03" db="EMBL/GenBank/DDBJ databases">
        <authorList>
            <person name="Ploux O."/>
        </authorList>
    </citation>
    <scope>NUCLEOTIDE SEQUENCE [LARGE SCALE GENOMIC DNA]</scope>
    <source>
        <strain evidence="1 2">UAMH 11012</strain>
    </source>
</reference>
<accession>A0A1L7X0M1</accession>
<keyword evidence="2" id="KW-1185">Reference proteome</keyword>
<dbReference type="AlphaFoldDB" id="A0A1L7X0M1"/>
<organism evidence="1 2">
    <name type="scientific">Phialocephala subalpina</name>
    <dbReference type="NCBI Taxonomy" id="576137"/>
    <lineage>
        <taxon>Eukaryota</taxon>
        <taxon>Fungi</taxon>
        <taxon>Dikarya</taxon>
        <taxon>Ascomycota</taxon>
        <taxon>Pezizomycotina</taxon>
        <taxon>Leotiomycetes</taxon>
        <taxon>Helotiales</taxon>
        <taxon>Mollisiaceae</taxon>
        <taxon>Phialocephala</taxon>
        <taxon>Phialocephala fortinii species complex</taxon>
    </lineage>
</organism>
<protein>
    <submittedName>
        <fullName evidence="1">Uncharacterized protein</fullName>
    </submittedName>
</protein>
<dbReference type="EMBL" id="FJOG01000012">
    <property type="protein sequence ID" value="CZR58573.1"/>
    <property type="molecule type" value="Genomic_DNA"/>
</dbReference>
<gene>
    <name evidence="1" type="ORF">PAC_08465</name>
</gene>
<sequence length="252" mass="28497">MSYNQVAIYKYGGHAQAAQANDSMIVRRQYPPHSRTLQLYRPMSSGPSTSPGNYENMNAQFTREQIREFRRRRLEKERTLALADILGGIARDPEQEEYEEYLRNYQAQGAERSSTQEAPVPSDVQYKSAQIHNPTNGHVEEVTVIEDSGCRVNFVHPRIARLCNLTICSVPPIQHSTLTGIFTSDQAAEVTWLGQNGNYGTDWFYIAPENAPIELQVLVGTQFLNGHQDTFQNRALLEPALLNVQTKLKASR</sequence>
<evidence type="ECO:0000313" key="2">
    <source>
        <dbReference type="Proteomes" id="UP000184330"/>
    </source>
</evidence>
<evidence type="ECO:0000313" key="1">
    <source>
        <dbReference type="EMBL" id="CZR58573.1"/>
    </source>
</evidence>
<dbReference type="Proteomes" id="UP000184330">
    <property type="component" value="Unassembled WGS sequence"/>
</dbReference>
<proteinExistence type="predicted"/>
<dbReference type="OrthoDB" id="3559283at2759"/>
<name>A0A1L7X0M1_9HELO</name>